<dbReference type="Pfam" id="PF16118">
    <property type="entry name" value="DUF4834"/>
    <property type="match status" value="1"/>
</dbReference>
<evidence type="ECO:0000313" key="3">
    <source>
        <dbReference type="EMBL" id="MBW2960669.1"/>
    </source>
</evidence>
<feature type="compositionally biased region" description="Basic and acidic residues" evidence="1">
    <location>
        <begin position="58"/>
        <end position="70"/>
    </location>
</feature>
<reference evidence="3 4" key="1">
    <citation type="submission" date="2021-07" db="EMBL/GenBank/DDBJ databases">
        <title>Mesonia aestuariivivens sp. nov., isolated from a tidal flat.</title>
        <authorList>
            <person name="Kim Y.-O."/>
            <person name="Yoon J.-H."/>
        </authorList>
    </citation>
    <scope>NUCLEOTIDE SEQUENCE [LARGE SCALE GENOMIC DNA]</scope>
    <source>
        <strain evidence="3 4">JHPTF-M18</strain>
    </source>
</reference>
<keyword evidence="2" id="KW-1133">Transmembrane helix</keyword>
<gene>
    <name evidence="3" type="ORF">KW502_02495</name>
</gene>
<evidence type="ECO:0000256" key="2">
    <source>
        <dbReference type="SAM" id="Phobius"/>
    </source>
</evidence>
<protein>
    <submittedName>
        <fullName evidence="3">DUF4834 family protein</fullName>
    </submittedName>
</protein>
<keyword evidence="2" id="KW-0472">Membrane</keyword>
<evidence type="ECO:0000256" key="1">
    <source>
        <dbReference type="SAM" id="MobiDB-lite"/>
    </source>
</evidence>
<proteinExistence type="predicted"/>
<dbReference type="EMBL" id="JAHWDF010000002">
    <property type="protein sequence ID" value="MBW2960669.1"/>
    <property type="molecule type" value="Genomic_DNA"/>
</dbReference>
<dbReference type="Proteomes" id="UP000719267">
    <property type="component" value="Unassembled WGS sequence"/>
</dbReference>
<accession>A0ABS6VYK7</accession>
<sequence length="93" mass="10742">MQEASLVGLFKTILIILLIYFGLKIIFKWFGPLILKYFMKKVGEKAFKGFTQNGGFTDQREQESKADHIGKSSTKTKEKKKPVGEYIDYEEID</sequence>
<dbReference type="InterPro" id="IPR032272">
    <property type="entry name" value="DUF4834"/>
</dbReference>
<keyword evidence="4" id="KW-1185">Reference proteome</keyword>
<feature type="region of interest" description="Disordered" evidence="1">
    <location>
        <begin position="53"/>
        <end position="93"/>
    </location>
</feature>
<evidence type="ECO:0000313" key="4">
    <source>
        <dbReference type="Proteomes" id="UP000719267"/>
    </source>
</evidence>
<comment type="caution">
    <text evidence="3">The sequence shown here is derived from an EMBL/GenBank/DDBJ whole genome shotgun (WGS) entry which is preliminary data.</text>
</comment>
<organism evidence="3 4">
    <name type="scientific">Mesonia aestuariivivens</name>
    <dbReference type="NCBI Taxonomy" id="2796128"/>
    <lineage>
        <taxon>Bacteria</taxon>
        <taxon>Pseudomonadati</taxon>
        <taxon>Bacteroidota</taxon>
        <taxon>Flavobacteriia</taxon>
        <taxon>Flavobacteriales</taxon>
        <taxon>Flavobacteriaceae</taxon>
        <taxon>Mesonia</taxon>
    </lineage>
</organism>
<name>A0ABS6VYK7_9FLAO</name>
<keyword evidence="2" id="KW-0812">Transmembrane</keyword>
<feature type="transmembrane region" description="Helical" evidence="2">
    <location>
        <begin position="12"/>
        <end position="31"/>
    </location>
</feature>